<dbReference type="GO" id="GO:0005549">
    <property type="term" value="F:odorant binding"/>
    <property type="evidence" value="ECO:0007669"/>
    <property type="project" value="InterPro"/>
</dbReference>
<reference evidence="2" key="1">
    <citation type="journal article" date="2016" name="Insect Biochem. Mol. Biol.">
        <title>Comparative transcriptome analysis of chemosensory genes in two sister leaf beetles provides insights into chemosensory speciation.</title>
        <authorList>
            <person name="Zhang B."/>
            <person name="Zhang W."/>
            <person name="Nie R.E."/>
            <person name="Li W.Z."/>
            <person name="Segraves K.A."/>
            <person name="Yang X.K."/>
            <person name="Xue H.J."/>
        </authorList>
    </citation>
    <scope>NUCLEOTIDE SEQUENCE</scope>
</reference>
<dbReference type="Pfam" id="PF01395">
    <property type="entry name" value="PBP_GOBP"/>
    <property type="match status" value="1"/>
</dbReference>
<dbReference type="InterPro" id="IPR036728">
    <property type="entry name" value="PBP_GOBP_sf"/>
</dbReference>
<organism evidence="2">
    <name type="scientific">Pyrrhalta maculicollis</name>
    <dbReference type="NCBI Taxonomy" id="226885"/>
    <lineage>
        <taxon>Eukaryota</taxon>
        <taxon>Metazoa</taxon>
        <taxon>Ecdysozoa</taxon>
        <taxon>Arthropoda</taxon>
        <taxon>Hexapoda</taxon>
        <taxon>Insecta</taxon>
        <taxon>Pterygota</taxon>
        <taxon>Neoptera</taxon>
        <taxon>Endopterygota</taxon>
        <taxon>Coleoptera</taxon>
        <taxon>Polyphaga</taxon>
        <taxon>Cucujiformia</taxon>
        <taxon>Chrysomeloidea</taxon>
        <taxon>Chrysomelidae</taxon>
        <taxon>Galerucinae</taxon>
        <taxon>Coelomerites</taxon>
        <taxon>Pyrrhalta</taxon>
    </lineage>
</organism>
<evidence type="ECO:0000313" key="2">
    <source>
        <dbReference type="EMBL" id="APC94201.1"/>
    </source>
</evidence>
<feature type="signal peptide" evidence="1">
    <location>
        <begin position="1"/>
        <end position="16"/>
    </location>
</feature>
<feature type="chain" id="PRO_5012113835" evidence="1">
    <location>
        <begin position="17"/>
        <end position="130"/>
    </location>
</feature>
<sequence>MKLWIVISLIIAGSVSIDCFSDAYLARIKTYVDQCQANPVTHVPEDWLDLTVLGRHADEAGPHILCRLKKVGSIKENGDIDVDALRKDLQEALVDTAKVEEAVNKCSKKESNWTAEKTAIENYKCVLSIK</sequence>
<proteinExistence type="evidence at transcript level"/>
<dbReference type="EMBL" id="KX290630">
    <property type="protein sequence ID" value="APC94201.1"/>
    <property type="molecule type" value="mRNA"/>
</dbReference>
<dbReference type="SUPFAM" id="SSF47565">
    <property type="entry name" value="Insect pheromone/odorant-binding proteins"/>
    <property type="match status" value="1"/>
</dbReference>
<evidence type="ECO:0000256" key="1">
    <source>
        <dbReference type="SAM" id="SignalP"/>
    </source>
</evidence>
<dbReference type="AlphaFoldDB" id="A0A1J0KKG1"/>
<accession>A0A1J0KKG1</accession>
<protein>
    <submittedName>
        <fullName evidence="2">Odorant-binding protein 3</fullName>
    </submittedName>
</protein>
<dbReference type="InterPro" id="IPR006170">
    <property type="entry name" value="PBP/GOBP"/>
</dbReference>
<dbReference type="CDD" id="cd23992">
    <property type="entry name" value="PBP_GOBP"/>
    <property type="match status" value="1"/>
</dbReference>
<dbReference type="Gene3D" id="1.10.238.20">
    <property type="entry name" value="Pheromone/general odorant binding protein domain"/>
    <property type="match status" value="1"/>
</dbReference>
<keyword evidence="1" id="KW-0732">Signal</keyword>
<name>A0A1J0KKG1_9CUCU</name>